<evidence type="ECO:0000256" key="2">
    <source>
        <dbReference type="SAM" id="SignalP"/>
    </source>
</evidence>
<evidence type="ECO:0000313" key="4">
    <source>
        <dbReference type="Proteomes" id="UP000030826"/>
    </source>
</evidence>
<proteinExistence type="predicted"/>
<evidence type="ECO:0000256" key="1">
    <source>
        <dbReference type="SAM" id="MobiDB-lite"/>
    </source>
</evidence>
<reference evidence="3 4" key="1">
    <citation type="submission" date="2014-09" db="EMBL/GenBank/DDBJ databases">
        <title>Isolation and characterization of Aurantimonas altamirensis ON-56566 from clinical sample following a dog bite.</title>
        <authorList>
            <person name="Eshaghi A."/>
            <person name="Li A."/>
            <person name="Shahinas D."/>
            <person name="Bahn P."/>
            <person name="Kus J.V."/>
            <person name="Patel S.N."/>
        </authorList>
    </citation>
    <scope>NUCLEOTIDE SEQUENCE [LARGE SCALE GENOMIC DNA]</scope>
    <source>
        <strain evidence="3 4">ON-56566</strain>
    </source>
</reference>
<dbReference type="OrthoDB" id="7906449at2"/>
<evidence type="ECO:0000313" key="3">
    <source>
        <dbReference type="EMBL" id="KHJ55650.1"/>
    </source>
</evidence>
<protein>
    <submittedName>
        <fullName evidence="3">Uncharacterized protein</fullName>
    </submittedName>
</protein>
<keyword evidence="2" id="KW-0732">Signal</keyword>
<dbReference type="STRING" id="370622.LA66_03105"/>
<name>A0A0B1QA31_9HYPH</name>
<organism evidence="3 4">
    <name type="scientific">Aureimonas altamirensis</name>
    <dbReference type="NCBI Taxonomy" id="370622"/>
    <lineage>
        <taxon>Bacteria</taxon>
        <taxon>Pseudomonadati</taxon>
        <taxon>Pseudomonadota</taxon>
        <taxon>Alphaproteobacteria</taxon>
        <taxon>Hyphomicrobiales</taxon>
        <taxon>Aurantimonadaceae</taxon>
        <taxon>Aureimonas</taxon>
    </lineage>
</organism>
<dbReference type="Proteomes" id="UP000030826">
    <property type="component" value="Unassembled WGS sequence"/>
</dbReference>
<feature type="signal peptide" evidence="2">
    <location>
        <begin position="1"/>
        <end position="27"/>
    </location>
</feature>
<feature type="chain" id="PRO_5002080500" evidence="2">
    <location>
        <begin position="28"/>
        <end position="350"/>
    </location>
</feature>
<dbReference type="RefSeq" id="WP_039188645.1">
    <property type="nucleotide sequence ID" value="NZ_JRFJ01000001.1"/>
</dbReference>
<comment type="caution">
    <text evidence="3">The sequence shown here is derived from an EMBL/GenBank/DDBJ whole genome shotgun (WGS) entry which is preliminary data.</text>
</comment>
<feature type="region of interest" description="Disordered" evidence="1">
    <location>
        <begin position="178"/>
        <end position="213"/>
    </location>
</feature>
<accession>A0A0B1QA31</accession>
<dbReference type="EMBL" id="JRFJ01000001">
    <property type="protein sequence ID" value="KHJ55650.1"/>
    <property type="molecule type" value="Genomic_DNA"/>
</dbReference>
<dbReference type="AlphaFoldDB" id="A0A0B1QA31"/>
<gene>
    <name evidence="3" type="ORF">LA66_03105</name>
</gene>
<sequence length="350" mass="36107">MPAKATIGLIGTIAVLAIAASAPIALAGPSDDYHRALQSVRADAFKRLADIDVKAMLGTAPGDARLPGRLSIADRPGKADAPLAKARRLAGQLAAQRGARSLPATASNRWVAERVRTDLSDYLSQGPSPYLCSGLDNYLGTLRSYTDQLAVTDLRLDEAEAFLAQSARDNAEAALDAMLPPPAPRYAPADRPGLQIAGPGGLPSIDAEEEQGDGPGLLTLVASGAATLPSTGDLGPAARRPPMALETRGELERAARRLVFAARRGGFIDLDRHAATQAPGRGAATYVAAVAPTLSSVTDPLVRPALVNALADIEALDVVMAARGGGEDPVAAALDETMNAIRAAHDTACR</sequence>